<protein>
    <submittedName>
        <fullName evidence="1">Uncharacterized protein</fullName>
    </submittedName>
</protein>
<name>A0A2P6QB79_ROSCH</name>
<accession>A0A2P6QB79</accession>
<dbReference type="Proteomes" id="UP000238479">
    <property type="component" value="Chromosome 5"/>
</dbReference>
<proteinExistence type="predicted"/>
<evidence type="ECO:0000313" key="1">
    <source>
        <dbReference type="EMBL" id="PRQ31437.1"/>
    </source>
</evidence>
<sequence>MSTINHSFSSRNLRTNNFILPTCSRSLSTNSRILPTCSRRHQFIKCLTR</sequence>
<reference evidence="1 2" key="1">
    <citation type="journal article" date="2018" name="Nat. Genet.">
        <title>The Rosa genome provides new insights in the design of modern roses.</title>
        <authorList>
            <person name="Bendahmane M."/>
        </authorList>
    </citation>
    <scope>NUCLEOTIDE SEQUENCE [LARGE SCALE GENOMIC DNA]</scope>
    <source>
        <strain evidence="2">cv. Old Blush</strain>
    </source>
</reference>
<organism evidence="1 2">
    <name type="scientific">Rosa chinensis</name>
    <name type="common">China rose</name>
    <dbReference type="NCBI Taxonomy" id="74649"/>
    <lineage>
        <taxon>Eukaryota</taxon>
        <taxon>Viridiplantae</taxon>
        <taxon>Streptophyta</taxon>
        <taxon>Embryophyta</taxon>
        <taxon>Tracheophyta</taxon>
        <taxon>Spermatophyta</taxon>
        <taxon>Magnoliopsida</taxon>
        <taxon>eudicotyledons</taxon>
        <taxon>Gunneridae</taxon>
        <taxon>Pentapetalae</taxon>
        <taxon>rosids</taxon>
        <taxon>fabids</taxon>
        <taxon>Rosales</taxon>
        <taxon>Rosaceae</taxon>
        <taxon>Rosoideae</taxon>
        <taxon>Rosoideae incertae sedis</taxon>
        <taxon>Rosa</taxon>
    </lineage>
</organism>
<keyword evidence="2" id="KW-1185">Reference proteome</keyword>
<dbReference type="Gramene" id="PRQ31437">
    <property type="protein sequence ID" value="PRQ31437"/>
    <property type="gene ID" value="RchiOBHm_Chr5g0035511"/>
</dbReference>
<dbReference type="EMBL" id="PDCK01000043">
    <property type="protein sequence ID" value="PRQ31437.1"/>
    <property type="molecule type" value="Genomic_DNA"/>
</dbReference>
<comment type="caution">
    <text evidence="1">The sequence shown here is derived from an EMBL/GenBank/DDBJ whole genome shotgun (WGS) entry which is preliminary data.</text>
</comment>
<gene>
    <name evidence="1" type="ORF">RchiOBHm_Chr5g0035511</name>
</gene>
<evidence type="ECO:0000313" key="2">
    <source>
        <dbReference type="Proteomes" id="UP000238479"/>
    </source>
</evidence>
<dbReference type="AlphaFoldDB" id="A0A2P6QB79"/>